<dbReference type="Proteomes" id="UP000677413">
    <property type="component" value="Unassembled WGS sequence"/>
</dbReference>
<evidence type="ECO:0000313" key="1">
    <source>
        <dbReference type="EMBL" id="MBQ0855400.1"/>
    </source>
</evidence>
<accession>A0A941B983</accession>
<evidence type="ECO:0000313" key="2">
    <source>
        <dbReference type="Proteomes" id="UP000677413"/>
    </source>
</evidence>
<sequence>MDVLRIVGHGQLGWRNRQSAQVVHSLREHDSTKVLPTGDLDGVLRVGPWRIRSA</sequence>
<protein>
    <submittedName>
        <fullName evidence="1">Uncharacterized protein</fullName>
    </submittedName>
</protein>
<gene>
    <name evidence="1" type="ORF">J8N05_45345</name>
</gene>
<name>A0A941B983_9ACTN</name>
<dbReference type="EMBL" id="JAGPYQ010000002">
    <property type="protein sequence ID" value="MBQ0855400.1"/>
    <property type="molecule type" value="Genomic_DNA"/>
</dbReference>
<reference evidence="1 2" key="1">
    <citation type="submission" date="2021-04" db="EMBL/GenBank/DDBJ databases">
        <authorList>
            <person name="Tang X."/>
            <person name="Zhou X."/>
            <person name="Chen X."/>
            <person name="Cernava T."/>
            <person name="Zhang C."/>
        </authorList>
    </citation>
    <scope>NUCLEOTIDE SEQUENCE [LARGE SCALE GENOMIC DNA]</scope>
    <source>
        <strain evidence="1 2">BH-SS-21</strain>
    </source>
</reference>
<organism evidence="1 2">
    <name type="scientific">Streptomyces liliiviolaceus</name>
    <dbReference type="NCBI Taxonomy" id="2823109"/>
    <lineage>
        <taxon>Bacteria</taxon>
        <taxon>Bacillati</taxon>
        <taxon>Actinomycetota</taxon>
        <taxon>Actinomycetes</taxon>
        <taxon>Kitasatosporales</taxon>
        <taxon>Streptomycetaceae</taxon>
        <taxon>Streptomyces</taxon>
    </lineage>
</organism>
<dbReference type="RefSeq" id="WP_210893729.1">
    <property type="nucleotide sequence ID" value="NZ_JAGPYQ010000002.1"/>
</dbReference>
<keyword evidence="2" id="KW-1185">Reference proteome</keyword>
<proteinExistence type="predicted"/>
<dbReference type="AlphaFoldDB" id="A0A941B983"/>
<comment type="caution">
    <text evidence="1">The sequence shown here is derived from an EMBL/GenBank/DDBJ whole genome shotgun (WGS) entry which is preliminary data.</text>
</comment>